<comment type="caution">
    <text evidence="2">The sequence shown here is derived from an EMBL/GenBank/DDBJ whole genome shotgun (WGS) entry which is preliminary data.</text>
</comment>
<accession>A0A815PC06</accession>
<feature type="compositionally biased region" description="Basic and acidic residues" evidence="1">
    <location>
        <begin position="135"/>
        <end position="171"/>
    </location>
</feature>
<name>A0A815PC06_9BILA</name>
<evidence type="ECO:0000313" key="4">
    <source>
        <dbReference type="Proteomes" id="UP000663864"/>
    </source>
</evidence>
<evidence type="ECO:0000313" key="2">
    <source>
        <dbReference type="EMBL" id="CAF1446893.1"/>
    </source>
</evidence>
<feature type="compositionally biased region" description="Basic and acidic residues" evidence="1">
    <location>
        <begin position="204"/>
        <end position="215"/>
    </location>
</feature>
<dbReference type="Proteomes" id="UP000663836">
    <property type="component" value="Unassembled WGS sequence"/>
</dbReference>
<gene>
    <name evidence="3" type="ORF">JBS370_LOCUS36799</name>
    <name evidence="2" type="ORF">ZHD862_LOCUS35089</name>
</gene>
<proteinExistence type="predicted"/>
<reference evidence="2" key="1">
    <citation type="submission" date="2021-02" db="EMBL/GenBank/DDBJ databases">
        <authorList>
            <person name="Nowell W R."/>
        </authorList>
    </citation>
    <scope>NUCLEOTIDE SEQUENCE</scope>
</reference>
<sequence>MNTTFQPVQDSISSETIYIFWTHTQNEINARRSNAGNWTPNHFVPLLLPLHNLYFQNESTQPRDIGSGLTPTKATTKNKTVTQVRIPEFNIEDEEAQLLQTLSTTSTSVQQITTTPRTKRRLQVTENYTNVENTNMDRRRQKARESMAAKRAEATPKEAKRQRTLARERSAARRAALTPEQAERERTLARERSAARRAALTPEQTERERSLDRQRKASRRAALTPDEIV</sequence>
<dbReference type="EMBL" id="CAJNOT010004837">
    <property type="protein sequence ID" value="CAF1446893.1"/>
    <property type="molecule type" value="Genomic_DNA"/>
</dbReference>
<dbReference type="EMBL" id="CAJOBD010015255">
    <property type="protein sequence ID" value="CAF4206905.1"/>
    <property type="molecule type" value="Genomic_DNA"/>
</dbReference>
<evidence type="ECO:0000256" key="1">
    <source>
        <dbReference type="SAM" id="MobiDB-lite"/>
    </source>
</evidence>
<dbReference type="AlphaFoldDB" id="A0A815PC06"/>
<protein>
    <submittedName>
        <fullName evidence="2">Uncharacterized protein</fullName>
    </submittedName>
</protein>
<dbReference type="Proteomes" id="UP000663864">
    <property type="component" value="Unassembled WGS sequence"/>
</dbReference>
<feature type="region of interest" description="Disordered" evidence="1">
    <location>
        <begin position="132"/>
        <end position="229"/>
    </location>
</feature>
<evidence type="ECO:0000313" key="3">
    <source>
        <dbReference type="EMBL" id="CAF4206905.1"/>
    </source>
</evidence>
<organism evidence="2 4">
    <name type="scientific">Rotaria sordida</name>
    <dbReference type="NCBI Taxonomy" id="392033"/>
    <lineage>
        <taxon>Eukaryota</taxon>
        <taxon>Metazoa</taxon>
        <taxon>Spiralia</taxon>
        <taxon>Gnathifera</taxon>
        <taxon>Rotifera</taxon>
        <taxon>Eurotatoria</taxon>
        <taxon>Bdelloidea</taxon>
        <taxon>Philodinida</taxon>
        <taxon>Philodinidae</taxon>
        <taxon>Rotaria</taxon>
    </lineage>
</organism>
<feature type="compositionally biased region" description="Basic and acidic residues" evidence="1">
    <location>
        <begin position="181"/>
        <end position="194"/>
    </location>
</feature>